<evidence type="ECO:0000256" key="1">
    <source>
        <dbReference type="PROSITE-ProRule" id="PRU00285"/>
    </source>
</evidence>
<protein>
    <recommendedName>
        <fullName evidence="3">SHSP domain-containing protein</fullName>
    </recommendedName>
</protein>
<dbReference type="Pfam" id="PF00011">
    <property type="entry name" value="HSP20"/>
    <property type="match status" value="1"/>
</dbReference>
<dbReference type="OrthoDB" id="1431247at2759"/>
<dbReference type="GO" id="GO:0009408">
    <property type="term" value="P:response to heat"/>
    <property type="evidence" value="ECO:0007669"/>
    <property type="project" value="TreeGrafter"/>
</dbReference>
<dbReference type="EMBL" id="CAJEWN010001510">
    <property type="protein sequence ID" value="CAD2198036.1"/>
    <property type="molecule type" value="Genomic_DNA"/>
</dbReference>
<dbReference type="Proteomes" id="UP000580250">
    <property type="component" value="Unassembled WGS sequence"/>
</dbReference>
<dbReference type="InterPro" id="IPR001436">
    <property type="entry name" value="Alpha-crystallin/sHSP_animal"/>
</dbReference>
<gene>
    <name evidence="4" type="ORF">MENT_LOCUS51318</name>
</gene>
<evidence type="ECO:0000259" key="3">
    <source>
        <dbReference type="PROSITE" id="PS01031"/>
    </source>
</evidence>
<evidence type="ECO:0000313" key="5">
    <source>
        <dbReference type="Proteomes" id="UP000580250"/>
    </source>
</evidence>
<dbReference type="SUPFAM" id="SSF49764">
    <property type="entry name" value="HSP20-like chaperones"/>
    <property type="match status" value="1"/>
</dbReference>
<organism evidence="4 5">
    <name type="scientific">Meloidogyne enterolobii</name>
    <name type="common">Root-knot nematode worm</name>
    <name type="synonym">Meloidogyne mayaguensis</name>
    <dbReference type="NCBI Taxonomy" id="390850"/>
    <lineage>
        <taxon>Eukaryota</taxon>
        <taxon>Metazoa</taxon>
        <taxon>Ecdysozoa</taxon>
        <taxon>Nematoda</taxon>
        <taxon>Chromadorea</taxon>
        <taxon>Rhabditida</taxon>
        <taxon>Tylenchina</taxon>
        <taxon>Tylenchomorpha</taxon>
        <taxon>Tylenchoidea</taxon>
        <taxon>Meloidogynidae</taxon>
        <taxon>Meloidogyninae</taxon>
        <taxon>Meloidogyne</taxon>
    </lineage>
</organism>
<dbReference type="GO" id="GO:0051082">
    <property type="term" value="F:unfolded protein binding"/>
    <property type="evidence" value="ECO:0007669"/>
    <property type="project" value="TreeGrafter"/>
</dbReference>
<dbReference type="GO" id="GO:0005634">
    <property type="term" value="C:nucleus"/>
    <property type="evidence" value="ECO:0007669"/>
    <property type="project" value="TreeGrafter"/>
</dbReference>
<dbReference type="PANTHER" id="PTHR45640">
    <property type="entry name" value="HEAT SHOCK PROTEIN HSP-12.2-RELATED"/>
    <property type="match status" value="1"/>
</dbReference>
<dbReference type="PRINTS" id="PR00299">
    <property type="entry name" value="ACRYSTALLIN"/>
</dbReference>
<proteinExistence type="inferred from homology"/>
<dbReference type="PROSITE" id="PS01031">
    <property type="entry name" value="SHSP"/>
    <property type="match status" value="1"/>
</dbReference>
<dbReference type="Gene3D" id="2.60.40.790">
    <property type="match status" value="1"/>
</dbReference>
<dbReference type="InterPro" id="IPR002068">
    <property type="entry name" value="A-crystallin/Hsp20_dom"/>
</dbReference>
<dbReference type="CDD" id="cd06526">
    <property type="entry name" value="metazoan_ACD"/>
    <property type="match status" value="1"/>
</dbReference>
<accession>A0A6V7XFC4</accession>
<dbReference type="InterPro" id="IPR008978">
    <property type="entry name" value="HSP20-like_chaperone"/>
</dbReference>
<dbReference type="GO" id="GO:0005737">
    <property type="term" value="C:cytoplasm"/>
    <property type="evidence" value="ECO:0007669"/>
    <property type="project" value="TreeGrafter"/>
</dbReference>
<dbReference type="AlphaFoldDB" id="A0A6V7XFC4"/>
<evidence type="ECO:0000256" key="2">
    <source>
        <dbReference type="RuleBase" id="RU003616"/>
    </source>
</evidence>
<dbReference type="PANTHER" id="PTHR45640:SF35">
    <property type="entry name" value="HEAT SHOCK PROTEIN HSP-12.2"/>
    <property type="match status" value="1"/>
</dbReference>
<reference evidence="4 5" key="1">
    <citation type="submission" date="2020-08" db="EMBL/GenBank/DDBJ databases">
        <authorList>
            <person name="Koutsovoulos G."/>
            <person name="Danchin GJ E."/>
        </authorList>
    </citation>
    <scope>NUCLEOTIDE SEQUENCE [LARGE SCALE GENOMIC DNA]</scope>
</reference>
<sequence length="137" mass="15361">MPFSLKINDLPSLKFATLPFHTMSAAPPSGSIAVEHDSAAQWDWPLQHTDGVVKVHNTKEKFEVGLDVQFFLPHEIEVKVAGQDVLIHCLHEPRKDEHGSVKREIHRSYRLPNDVVPDTLKSHLSNKGVLTLTASKQ</sequence>
<evidence type="ECO:0000313" key="4">
    <source>
        <dbReference type="EMBL" id="CAD2198036.1"/>
    </source>
</evidence>
<feature type="domain" description="SHSP" evidence="3">
    <location>
        <begin position="43"/>
        <end position="137"/>
    </location>
</feature>
<dbReference type="GO" id="GO:0042026">
    <property type="term" value="P:protein refolding"/>
    <property type="evidence" value="ECO:0007669"/>
    <property type="project" value="TreeGrafter"/>
</dbReference>
<comment type="caution">
    <text evidence="4">The sequence shown here is derived from an EMBL/GenBank/DDBJ whole genome shotgun (WGS) entry which is preliminary data.</text>
</comment>
<name>A0A6V7XFC4_MELEN</name>
<comment type="similarity">
    <text evidence="1 2">Belongs to the small heat shock protein (HSP20) family.</text>
</comment>